<dbReference type="PANTHER" id="PTHR42703:SF1">
    <property type="entry name" value="NA(+)_H(+) ANTIPORTER SUBUNIT D1"/>
    <property type="match status" value="1"/>
</dbReference>
<evidence type="ECO:0000313" key="9">
    <source>
        <dbReference type="EMBL" id="TDA39011.1"/>
    </source>
</evidence>
<feature type="transmembrane region" description="Helical" evidence="6">
    <location>
        <begin position="384"/>
        <end position="403"/>
    </location>
</feature>
<comment type="caution">
    <text evidence="9">The sequence shown here is derived from an EMBL/GenBank/DDBJ whole genome shotgun (WGS) entry which is preliminary data.</text>
</comment>
<keyword evidence="2" id="KW-1003">Cell membrane</keyword>
<dbReference type="EMBL" id="RXIH01000033">
    <property type="protein sequence ID" value="RZN55911.1"/>
    <property type="molecule type" value="Genomic_DNA"/>
</dbReference>
<evidence type="ECO:0000313" key="10">
    <source>
        <dbReference type="Proteomes" id="UP000316080"/>
    </source>
</evidence>
<keyword evidence="4 6" id="KW-1133">Transmembrane helix</keyword>
<reference evidence="9 11" key="1">
    <citation type="journal article" date="2019" name="Nat. Microbiol.">
        <title>Expanding anaerobic alkane metabolism in the domain of Archaea.</title>
        <authorList>
            <person name="Wang Y."/>
            <person name="Wegener G."/>
            <person name="Hou J."/>
            <person name="Wang F."/>
            <person name="Xiao X."/>
        </authorList>
    </citation>
    <scope>NUCLEOTIDE SEQUENCE [LARGE SCALE GENOMIC DNA]</scope>
    <source>
        <strain evidence="9">WYZ-LMO11</strain>
    </source>
</reference>
<dbReference type="Proteomes" id="UP000317265">
    <property type="component" value="Unassembled WGS sequence"/>
</dbReference>
<evidence type="ECO:0000313" key="11">
    <source>
        <dbReference type="Proteomes" id="UP000317265"/>
    </source>
</evidence>
<feature type="transmembrane region" description="Helical" evidence="6">
    <location>
        <begin position="6"/>
        <end position="30"/>
    </location>
</feature>
<feature type="transmembrane region" description="Helical" evidence="6">
    <location>
        <begin position="325"/>
        <end position="348"/>
    </location>
</feature>
<feature type="transmembrane region" description="Helical" evidence="6">
    <location>
        <begin position="153"/>
        <end position="172"/>
    </location>
</feature>
<feature type="transmembrane region" description="Helical" evidence="6">
    <location>
        <begin position="179"/>
        <end position="202"/>
    </location>
</feature>
<keyword evidence="5 6" id="KW-0472">Membrane</keyword>
<feature type="transmembrane region" description="Helical" evidence="6">
    <location>
        <begin position="423"/>
        <end position="445"/>
    </location>
</feature>
<evidence type="ECO:0000256" key="3">
    <source>
        <dbReference type="ARBA" id="ARBA00022692"/>
    </source>
</evidence>
<feature type="transmembrane region" description="Helical" evidence="6">
    <location>
        <begin position="128"/>
        <end position="147"/>
    </location>
</feature>
<dbReference type="InterPro" id="IPR003918">
    <property type="entry name" value="NADH_UbQ_OxRdtase"/>
</dbReference>
<proteinExistence type="predicted"/>
<evidence type="ECO:0000256" key="2">
    <source>
        <dbReference type="ARBA" id="ARBA00022475"/>
    </source>
</evidence>
<dbReference type="AlphaFoldDB" id="A0A523BDI7"/>
<dbReference type="PRINTS" id="PR01437">
    <property type="entry name" value="NUOXDRDTASE4"/>
</dbReference>
<comment type="subcellular location">
    <subcellularLocation>
        <location evidence="1">Cell membrane</location>
        <topology evidence="1">Multi-pass membrane protein</topology>
    </subcellularLocation>
</comment>
<feature type="transmembrane region" description="Helical" evidence="6">
    <location>
        <begin position="466"/>
        <end position="486"/>
    </location>
</feature>
<dbReference type="GO" id="GO:0008137">
    <property type="term" value="F:NADH dehydrogenase (ubiquinone) activity"/>
    <property type="evidence" value="ECO:0007669"/>
    <property type="project" value="InterPro"/>
</dbReference>
<feature type="transmembrane region" description="Helical" evidence="6">
    <location>
        <begin position="37"/>
        <end position="60"/>
    </location>
</feature>
<feature type="transmembrane region" description="Helical" evidence="6">
    <location>
        <begin position="222"/>
        <end position="245"/>
    </location>
</feature>
<organism evidence="9 11">
    <name type="scientific">Thermoproteota archaeon</name>
    <dbReference type="NCBI Taxonomy" id="2056631"/>
    <lineage>
        <taxon>Archaea</taxon>
        <taxon>Thermoproteota</taxon>
    </lineage>
</organism>
<feature type="transmembrane region" description="Helical" evidence="6">
    <location>
        <begin position="88"/>
        <end position="108"/>
    </location>
</feature>
<dbReference type="EMBL" id="QNVI01000040">
    <property type="protein sequence ID" value="TDA39011.1"/>
    <property type="molecule type" value="Genomic_DNA"/>
</dbReference>
<name>A0A523BDI7_9CREN</name>
<dbReference type="InterPro" id="IPR050586">
    <property type="entry name" value="CPA3_Na-H_Antiporter_D"/>
</dbReference>
<evidence type="ECO:0000256" key="5">
    <source>
        <dbReference type="ARBA" id="ARBA00023136"/>
    </source>
</evidence>
<evidence type="ECO:0000313" key="8">
    <source>
        <dbReference type="EMBL" id="RZN55911.1"/>
    </source>
</evidence>
<feature type="domain" description="NADH:quinone oxidoreductase/Mrp antiporter transmembrane" evidence="7">
    <location>
        <begin position="147"/>
        <end position="426"/>
    </location>
</feature>
<evidence type="ECO:0000256" key="1">
    <source>
        <dbReference type="ARBA" id="ARBA00004651"/>
    </source>
</evidence>
<dbReference type="GO" id="GO:0042773">
    <property type="term" value="P:ATP synthesis coupled electron transport"/>
    <property type="evidence" value="ECO:0007669"/>
    <property type="project" value="InterPro"/>
</dbReference>
<dbReference type="InterPro" id="IPR001750">
    <property type="entry name" value="ND/Mrp_TM"/>
</dbReference>
<evidence type="ECO:0000256" key="6">
    <source>
        <dbReference type="SAM" id="Phobius"/>
    </source>
</evidence>
<dbReference type="PANTHER" id="PTHR42703">
    <property type="entry name" value="NADH DEHYDROGENASE"/>
    <property type="match status" value="1"/>
</dbReference>
<evidence type="ECO:0000256" key="4">
    <source>
        <dbReference type="ARBA" id="ARBA00022989"/>
    </source>
</evidence>
<dbReference type="Proteomes" id="UP000316080">
    <property type="component" value="Unassembled WGS sequence"/>
</dbReference>
<sequence>MGDHMMYIPYALLQIVILPLIFSPIIALIGMKIGKRVGWITCSVLTYTTFLLIITGYNIWNSSSPIIEEYSWSIFLFNLKFGFLADGLSLPVALIMNIICNALVVYSIEYLDHRIHVIYKKSSNSLNAYYYSLFMFFATGLMGISFATNLIEVYVFLDILLIPLYFIMDSFGYIDRHKIAMMCFIWGFVAGVIFLGGSIIAYSQIGSFEISELSALIGKPLAIIASLFMLLGMLIKLAVFGFHVWLPWVHAEHPTCIAGILAAIVGIENYLIARIFIQHLFEIFELFSLPLMIWALITMIYGAMLTIAQDDVKRLYACSTIGQTAYSLLGLASCTTFGAIGGVFYFLSHSLGKAILFSVAGIIVYQTGIRNMQEMGGLAKKMPITASLCILGSMILSAIPPLSGFFAEWIMFVGIFGRGSFNMINMLIAIIGLFATFLTLIYTFWPAIRMFFGPLPSSLNNTKEAPLIMLLPLIILALISFIIGIYPEFITRFLTSSLTLGK</sequence>
<dbReference type="GO" id="GO:0005886">
    <property type="term" value="C:plasma membrane"/>
    <property type="evidence" value="ECO:0007669"/>
    <property type="project" value="UniProtKB-SubCell"/>
</dbReference>
<reference evidence="8 10" key="2">
    <citation type="journal article" date="2019" name="Nat. Microbiol.">
        <title>Wide diversity of methane and short-chain alkane metabolisms in uncultured archaea.</title>
        <authorList>
            <person name="Borrel G."/>
            <person name="Adam P.S."/>
            <person name="McKay L.J."/>
            <person name="Chen L.X."/>
            <person name="Sierra-Garcia I.N."/>
            <person name="Sieber C.M."/>
            <person name="Letourneur Q."/>
            <person name="Ghozlane A."/>
            <person name="Andersen G.L."/>
            <person name="Li W.J."/>
            <person name="Hallam S.J."/>
            <person name="Muyzer G."/>
            <person name="de Oliveira V.M."/>
            <person name="Inskeep W.P."/>
            <person name="Banfield J.F."/>
            <person name="Gribaldo S."/>
        </authorList>
    </citation>
    <scope>NUCLEOTIDE SEQUENCE [LARGE SCALE GENOMIC DNA]</scope>
    <source>
        <strain evidence="8">Verst-YHS</strain>
    </source>
</reference>
<feature type="transmembrane region" description="Helical" evidence="6">
    <location>
        <begin position="283"/>
        <end position="304"/>
    </location>
</feature>
<evidence type="ECO:0000259" key="7">
    <source>
        <dbReference type="Pfam" id="PF00361"/>
    </source>
</evidence>
<dbReference type="Pfam" id="PF00361">
    <property type="entry name" value="Proton_antipo_M"/>
    <property type="match status" value="1"/>
</dbReference>
<protein>
    <submittedName>
        <fullName evidence="8">NADH dehydrogenase</fullName>
    </submittedName>
    <submittedName>
        <fullName evidence="9">NADH-quinone oxidoreductase subunit M</fullName>
    </submittedName>
</protein>
<keyword evidence="3 6" id="KW-0812">Transmembrane</keyword>
<accession>A0A523BDI7</accession>
<gene>
    <name evidence="9" type="ORF">DSO09_03005</name>
    <name evidence="8" type="ORF">EF809_04270</name>
</gene>
<feature type="transmembrane region" description="Helical" evidence="6">
    <location>
        <begin position="257"/>
        <end position="277"/>
    </location>
</feature>